<organism evidence="1 2">
    <name type="scientific">Bacillus thermotolerans</name>
    <name type="common">Quasibacillus thermotolerans</name>
    <dbReference type="NCBI Taxonomy" id="1221996"/>
    <lineage>
        <taxon>Bacteria</taxon>
        <taxon>Bacillati</taxon>
        <taxon>Bacillota</taxon>
        <taxon>Bacilli</taxon>
        <taxon>Bacillales</taxon>
        <taxon>Bacillaceae</taxon>
        <taxon>Bacillus</taxon>
    </lineage>
</organism>
<accession>A0A0F5ICS6</accession>
<evidence type="ECO:0000313" key="2">
    <source>
        <dbReference type="Proteomes" id="UP000031563"/>
    </source>
</evidence>
<proteinExistence type="predicted"/>
<gene>
    <name evidence="1" type="ORF">QY95_03089</name>
</gene>
<keyword evidence="2" id="KW-1185">Reference proteome</keyword>
<protein>
    <submittedName>
        <fullName evidence="1">Uncharacterized protein</fullName>
    </submittedName>
</protein>
<dbReference type="Proteomes" id="UP000031563">
    <property type="component" value="Unassembled WGS sequence"/>
</dbReference>
<reference evidence="1" key="1">
    <citation type="submission" date="2015-02" db="EMBL/GenBank/DDBJ databases">
        <title>Genome Assembly of Bacillaceae bacterium MTCC 8252.</title>
        <authorList>
            <person name="Verma A."/>
            <person name="Khatri I."/>
            <person name="Mual P."/>
            <person name="Subramanian S."/>
            <person name="Krishnamurthi S."/>
        </authorList>
    </citation>
    <scope>NUCLEOTIDE SEQUENCE [LARGE SCALE GENOMIC DNA]</scope>
    <source>
        <strain evidence="1">MTCC 8252</strain>
    </source>
</reference>
<comment type="caution">
    <text evidence="1">The sequence shown here is derived from an EMBL/GenBank/DDBJ whole genome shotgun (WGS) entry which is preliminary data.</text>
</comment>
<evidence type="ECO:0000313" key="1">
    <source>
        <dbReference type="EMBL" id="KKB42982.1"/>
    </source>
</evidence>
<dbReference type="AlphaFoldDB" id="A0A0F5ICS6"/>
<name>A0A0F5ICS6_BACTR</name>
<dbReference type="EMBL" id="JWIR02000006">
    <property type="protein sequence ID" value="KKB42982.1"/>
    <property type="molecule type" value="Genomic_DNA"/>
</dbReference>
<sequence length="43" mass="4944">MSMQAMITFASMNLKKVANWTWQGPVFFINRVNTSKKPKKGPE</sequence>